<organism evidence="3 4">
    <name type="scientific">Luteimonas viscosa</name>
    <dbReference type="NCBI Taxonomy" id="1132694"/>
    <lineage>
        <taxon>Bacteria</taxon>
        <taxon>Pseudomonadati</taxon>
        <taxon>Pseudomonadota</taxon>
        <taxon>Gammaproteobacteria</taxon>
        <taxon>Lysobacterales</taxon>
        <taxon>Lysobacteraceae</taxon>
        <taxon>Luteimonas</taxon>
    </lineage>
</organism>
<accession>A0A5D4XN12</accession>
<comment type="caution">
    <text evidence="3">The sequence shown here is derived from an EMBL/GenBank/DDBJ whole genome shotgun (WGS) entry which is preliminary data.</text>
</comment>
<feature type="compositionally biased region" description="Low complexity" evidence="1">
    <location>
        <begin position="42"/>
        <end position="53"/>
    </location>
</feature>
<dbReference type="EMBL" id="VTFT01000001">
    <property type="protein sequence ID" value="TYT26067.1"/>
    <property type="molecule type" value="Genomic_DNA"/>
</dbReference>
<proteinExistence type="predicted"/>
<evidence type="ECO:0000313" key="3">
    <source>
        <dbReference type="EMBL" id="TYT26067.1"/>
    </source>
</evidence>
<keyword evidence="4" id="KW-1185">Reference proteome</keyword>
<evidence type="ECO:0000256" key="1">
    <source>
        <dbReference type="SAM" id="MobiDB-lite"/>
    </source>
</evidence>
<name>A0A5D4XN12_9GAMM</name>
<evidence type="ECO:0000256" key="2">
    <source>
        <dbReference type="SAM" id="SignalP"/>
    </source>
</evidence>
<sequence length="132" mass="13617">MFPILLRLLLCLGLLVDTVAPAFAATRMAMSAHDPVHVMPIAAGSAAGPSGHDAAADCHDRGQDTPAPTQPPAPGDEDCLQRCLDLCLQNTFAAVATTVALPASGPAPAPVRNLRTRAIARPAFPLLRPPIA</sequence>
<gene>
    <name evidence="3" type="ORF">FZO89_07245</name>
</gene>
<dbReference type="NCBIfam" id="NF033807">
    <property type="entry name" value="CopL_fam"/>
    <property type="match status" value="1"/>
</dbReference>
<protein>
    <submittedName>
        <fullName evidence="3">CopL family metal-binding regulatory protein</fullName>
    </submittedName>
</protein>
<dbReference type="Proteomes" id="UP000324973">
    <property type="component" value="Unassembled WGS sequence"/>
</dbReference>
<feature type="region of interest" description="Disordered" evidence="1">
    <location>
        <begin position="42"/>
        <end position="76"/>
    </location>
</feature>
<feature type="compositionally biased region" description="Basic and acidic residues" evidence="1">
    <location>
        <begin position="54"/>
        <end position="63"/>
    </location>
</feature>
<feature type="signal peptide" evidence="2">
    <location>
        <begin position="1"/>
        <end position="24"/>
    </location>
</feature>
<dbReference type="RefSeq" id="WP_149102617.1">
    <property type="nucleotide sequence ID" value="NZ_VTFT01000001.1"/>
</dbReference>
<keyword evidence="2" id="KW-0732">Signal</keyword>
<feature type="chain" id="PRO_5023094910" evidence="2">
    <location>
        <begin position="25"/>
        <end position="132"/>
    </location>
</feature>
<dbReference type="InterPro" id="IPR048034">
    <property type="entry name" value="CopL-like"/>
</dbReference>
<dbReference type="AlphaFoldDB" id="A0A5D4XN12"/>
<reference evidence="3 4" key="1">
    <citation type="submission" date="2019-08" db="EMBL/GenBank/DDBJ databases">
        <title>Luteimonas viscosus sp. nov., isolated from soil of a sunflower field.</title>
        <authorList>
            <person name="Jianli Z."/>
            <person name="Ying Z."/>
        </authorList>
    </citation>
    <scope>NUCLEOTIDE SEQUENCE [LARGE SCALE GENOMIC DNA]</scope>
    <source>
        <strain evidence="3 4">XBU10</strain>
    </source>
</reference>
<evidence type="ECO:0000313" key="4">
    <source>
        <dbReference type="Proteomes" id="UP000324973"/>
    </source>
</evidence>